<dbReference type="Pfam" id="PF00787">
    <property type="entry name" value="PX"/>
    <property type="match status" value="1"/>
</dbReference>
<dbReference type="InterPro" id="IPR044926">
    <property type="entry name" value="RGS_subdomain_2"/>
</dbReference>
<dbReference type="InterPro" id="IPR016137">
    <property type="entry name" value="RGS"/>
</dbReference>
<dbReference type="PANTHER" id="PTHR22775">
    <property type="entry name" value="SORTING NEXIN"/>
    <property type="match status" value="1"/>
</dbReference>
<feature type="transmembrane region" description="Helical" evidence="1">
    <location>
        <begin position="21"/>
        <end position="50"/>
    </location>
</feature>
<comment type="caution">
    <text evidence="4">The sequence shown here is derived from an EMBL/GenBank/DDBJ whole genome shotgun (WGS) entry which is preliminary data.</text>
</comment>
<dbReference type="SUPFAM" id="SSF48097">
    <property type="entry name" value="Regulator of G-protein signaling, RGS"/>
    <property type="match status" value="1"/>
</dbReference>
<feature type="domain" description="PXA" evidence="3">
    <location>
        <begin position="118"/>
        <end position="292"/>
    </location>
</feature>
<keyword evidence="1" id="KW-1133">Transmembrane helix</keyword>
<dbReference type="Pfam" id="PF00615">
    <property type="entry name" value="RGS"/>
    <property type="match status" value="1"/>
</dbReference>
<evidence type="ECO:0008006" key="6">
    <source>
        <dbReference type="Google" id="ProtNLM"/>
    </source>
</evidence>
<dbReference type="InterPro" id="IPR003114">
    <property type="entry name" value="Phox_assoc"/>
</dbReference>
<dbReference type="PROSITE" id="PS50132">
    <property type="entry name" value="RGS"/>
    <property type="match status" value="1"/>
</dbReference>
<dbReference type="SMART" id="SM00313">
    <property type="entry name" value="PXA"/>
    <property type="match status" value="1"/>
</dbReference>
<accession>A0AAW1UA59</accession>
<dbReference type="Gene3D" id="3.30.1520.10">
    <property type="entry name" value="Phox-like domain"/>
    <property type="match status" value="1"/>
</dbReference>
<sequence>MFLKDGIEIICILKNEKATKFIAILVVLICIMFSFFSSCILAVVLLSFYFGGLLVCYAFIQYKGSTTNTLLQCLVGFCKGRSKTSKKVTHSCSICLDLSCKRNHDDTNSSPWEGLLIDEKLNNAIEKFCDTLLQNFVLCWYDNLSNDENFINELKYSLKYSMSAIAKRALEIDLATILSEKILPCAVRHIDDYIYMEQIAKLKNSTIQDVAVEFLGKRLHGASSNRKNELVYLREVTSSLLPFVLPNKYLICSNYFTLFREIVAGWVLLPFMDVVSDPNIINSLIILGSNYKLKPKMWKNSVGKKEFLENFGCISHEKKSLFFKDLNEIKEDTELLYTFMQFLKCEGHVHLLQFCLDVDEFNNKLMTSDLSRRTLEELYKEALKLNDEFISKYGINYVKCSEEISDHLRELLKDGILSIAKIKVSGPLIKAYKEVFDNLEHHWLPIFFQSNEFYSYLCGPKVTPYYTKTSVNKNRKNEYASFAPNSKLGSLGLIKSALKNCAPVEGSIFYPEKQFVQNGSEIEIPVCYSLIRDISMWEVSISSYVSLNKVIHFHVSVKRPNPVTSEMETERVVLRKDQDFYSLKAKLVEFHGEYEICDSPLPARKAGSDIGARMIGYENFIRKLLKNSSLRGSDLIHMFLTTEEDFSIYITSCGVPVQDIGNIYQSVAQKLRKEKGQHLDDFMNIFISSIGKDKTGRFATTEMGDEVDPSKTATEHFPVPKTYRNVTFNDNFGVTCCKVNKASTRAVNPVNFMECLLYIGKHIFVLPTAVMRLYVAICSLISETVDSIWHVFIRRQISYVLSPQSLEYLVTFLTEVLFNDPSNMPSELELESRKKSVIEIFNNMPGRLPYTMLGQNFFSGLKRLWEITQHPHYNKHLTYQMLDIIFMELFPSFNRVQEKLEM</sequence>
<dbReference type="InterPro" id="IPR036305">
    <property type="entry name" value="RGS_sf"/>
</dbReference>
<dbReference type="AlphaFoldDB" id="A0AAW1UA59"/>
<dbReference type="PANTHER" id="PTHR22775:SF44">
    <property type="entry name" value="SORTING NEXIN-14"/>
    <property type="match status" value="1"/>
</dbReference>
<dbReference type="Proteomes" id="UP001431783">
    <property type="component" value="Unassembled WGS sequence"/>
</dbReference>
<evidence type="ECO:0000256" key="1">
    <source>
        <dbReference type="SAM" id="Phobius"/>
    </source>
</evidence>
<dbReference type="GO" id="GO:0005770">
    <property type="term" value="C:late endosome"/>
    <property type="evidence" value="ECO:0007669"/>
    <property type="project" value="TreeGrafter"/>
</dbReference>
<reference evidence="4 5" key="1">
    <citation type="submission" date="2023-03" db="EMBL/GenBank/DDBJ databases">
        <title>Genome insight into feeding habits of ladybird beetles.</title>
        <authorList>
            <person name="Li H.-S."/>
            <person name="Huang Y.-H."/>
            <person name="Pang H."/>
        </authorList>
    </citation>
    <scope>NUCLEOTIDE SEQUENCE [LARGE SCALE GENOMIC DNA]</scope>
    <source>
        <strain evidence="4">SYSU_2023b</strain>
        <tissue evidence="4">Whole body</tissue>
    </source>
</reference>
<keyword evidence="1" id="KW-0472">Membrane</keyword>
<name>A0AAW1UA59_9CUCU</name>
<dbReference type="InterPro" id="IPR001683">
    <property type="entry name" value="PX_dom"/>
</dbReference>
<proteinExistence type="predicted"/>
<evidence type="ECO:0000313" key="5">
    <source>
        <dbReference type="Proteomes" id="UP001431783"/>
    </source>
</evidence>
<dbReference type="PROSITE" id="PS51207">
    <property type="entry name" value="PXA"/>
    <property type="match status" value="1"/>
</dbReference>
<keyword evidence="5" id="KW-1185">Reference proteome</keyword>
<evidence type="ECO:0000259" key="3">
    <source>
        <dbReference type="PROSITE" id="PS51207"/>
    </source>
</evidence>
<organism evidence="4 5">
    <name type="scientific">Henosepilachna vigintioctopunctata</name>
    <dbReference type="NCBI Taxonomy" id="420089"/>
    <lineage>
        <taxon>Eukaryota</taxon>
        <taxon>Metazoa</taxon>
        <taxon>Ecdysozoa</taxon>
        <taxon>Arthropoda</taxon>
        <taxon>Hexapoda</taxon>
        <taxon>Insecta</taxon>
        <taxon>Pterygota</taxon>
        <taxon>Neoptera</taxon>
        <taxon>Endopterygota</taxon>
        <taxon>Coleoptera</taxon>
        <taxon>Polyphaga</taxon>
        <taxon>Cucujiformia</taxon>
        <taxon>Coccinelloidea</taxon>
        <taxon>Coccinellidae</taxon>
        <taxon>Epilachninae</taxon>
        <taxon>Epilachnini</taxon>
        <taxon>Henosepilachna</taxon>
    </lineage>
</organism>
<dbReference type="SMART" id="SM00315">
    <property type="entry name" value="RGS"/>
    <property type="match status" value="1"/>
</dbReference>
<evidence type="ECO:0000259" key="2">
    <source>
        <dbReference type="PROSITE" id="PS50132"/>
    </source>
</evidence>
<dbReference type="SUPFAM" id="SSF64268">
    <property type="entry name" value="PX domain"/>
    <property type="match status" value="1"/>
</dbReference>
<dbReference type="Pfam" id="PF02194">
    <property type="entry name" value="PXA"/>
    <property type="match status" value="1"/>
</dbReference>
<gene>
    <name evidence="4" type="ORF">WA026_020181</name>
</gene>
<keyword evidence="1" id="KW-0812">Transmembrane</keyword>
<dbReference type="GO" id="GO:0097352">
    <property type="term" value="P:autophagosome maturation"/>
    <property type="evidence" value="ECO:0007669"/>
    <property type="project" value="TreeGrafter"/>
</dbReference>
<dbReference type="GO" id="GO:0035091">
    <property type="term" value="F:phosphatidylinositol binding"/>
    <property type="evidence" value="ECO:0007669"/>
    <property type="project" value="InterPro"/>
</dbReference>
<feature type="domain" description="RGS" evidence="2">
    <location>
        <begin position="325"/>
        <end position="457"/>
    </location>
</feature>
<evidence type="ECO:0000313" key="4">
    <source>
        <dbReference type="EMBL" id="KAK9877963.1"/>
    </source>
</evidence>
<protein>
    <recommendedName>
        <fullName evidence="6">Sorting nexin-14-like</fullName>
    </recommendedName>
</protein>
<dbReference type="InterPro" id="IPR036871">
    <property type="entry name" value="PX_dom_sf"/>
</dbReference>
<dbReference type="Gene3D" id="1.10.167.10">
    <property type="entry name" value="Regulator of G-protein Signalling 4, domain 2"/>
    <property type="match status" value="1"/>
</dbReference>
<dbReference type="EMBL" id="JARQZJ010000044">
    <property type="protein sequence ID" value="KAK9877963.1"/>
    <property type="molecule type" value="Genomic_DNA"/>
</dbReference>